<evidence type="ECO:0000313" key="1">
    <source>
        <dbReference type="EMBL" id="KAI3776123.1"/>
    </source>
</evidence>
<reference evidence="1 2" key="2">
    <citation type="journal article" date="2022" name="Mol. Ecol. Resour.">
        <title>The genomes of chicory, endive, great burdock and yacon provide insights into Asteraceae paleo-polyploidization history and plant inulin production.</title>
        <authorList>
            <person name="Fan W."/>
            <person name="Wang S."/>
            <person name="Wang H."/>
            <person name="Wang A."/>
            <person name="Jiang F."/>
            <person name="Liu H."/>
            <person name="Zhao H."/>
            <person name="Xu D."/>
            <person name="Zhang Y."/>
        </authorList>
    </citation>
    <scope>NUCLEOTIDE SEQUENCE [LARGE SCALE GENOMIC DNA]</scope>
    <source>
        <strain evidence="2">cv. Yunnan</strain>
        <tissue evidence="1">Leaves</tissue>
    </source>
</reference>
<comment type="caution">
    <text evidence="1">The sequence shown here is derived from an EMBL/GenBank/DDBJ whole genome shotgun (WGS) entry which is preliminary data.</text>
</comment>
<dbReference type="Proteomes" id="UP001056120">
    <property type="component" value="Linkage Group LG15"/>
</dbReference>
<organism evidence="1 2">
    <name type="scientific">Smallanthus sonchifolius</name>
    <dbReference type="NCBI Taxonomy" id="185202"/>
    <lineage>
        <taxon>Eukaryota</taxon>
        <taxon>Viridiplantae</taxon>
        <taxon>Streptophyta</taxon>
        <taxon>Embryophyta</taxon>
        <taxon>Tracheophyta</taxon>
        <taxon>Spermatophyta</taxon>
        <taxon>Magnoliopsida</taxon>
        <taxon>eudicotyledons</taxon>
        <taxon>Gunneridae</taxon>
        <taxon>Pentapetalae</taxon>
        <taxon>asterids</taxon>
        <taxon>campanulids</taxon>
        <taxon>Asterales</taxon>
        <taxon>Asteraceae</taxon>
        <taxon>Asteroideae</taxon>
        <taxon>Heliantheae alliance</taxon>
        <taxon>Millerieae</taxon>
        <taxon>Smallanthus</taxon>
    </lineage>
</organism>
<dbReference type="EMBL" id="CM042032">
    <property type="protein sequence ID" value="KAI3776123.1"/>
    <property type="molecule type" value="Genomic_DNA"/>
</dbReference>
<sequence length="120" mass="12870">MLRIGNEVEAVECLVGERVGSKFDWLIPSALVDVYHPFILSIHSKVATTSFFPSTSAGHSPEGLVVALPSGLIKLKSSTLVSSLSSSFSSFQFFSSLFFSFPKSLMASARAAGKTSFKTE</sequence>
<gene>
    <name evidence="1" type="ORF">L1987_45886</name>
</gene>
<proteinExistence type="predicted"/>
<reference evidence="2" key="1">
    <citation type="journal article" date="2022" name="Mol. Ecol. Resour.">
        <title>The genomes of chicory, endive, great burdock and yacon provide insights into Asteraceae palaeo-polyploidization history and plant inulin production.</title>
        <authorList>
            <person name="Fan W."/>
            <person name="Wang S."/>
            <person name="Wang H."/>
            <person name="Wang A."/>
            <person name="Jiang F."/>
            <person name="Liu H."/>
            <person name="Zhao H."/>
            <person name="Xu D."/>
            <person name="Zhang Y."/>
        </authorList>
    </citation>
    <scope>NUCLEOTIDE SEQUENCE [LARGE SCALE GENOMIC DNA]</scope>
    <source>
        <strain evidence="2">cv. Yunnan</strain>
    </source>
</reference>
<keyword evidence="2" id="KW-1185">Reference proteome</keyword>
<accession>A0ACB9FY40</accession>
<name>A0ACB9FY40_9ASTR</name>
<protein>
    <submittedName>
        <fullName evidence="1">Uncharacterized protein</fullName>
    </submittedName>
</protein>
<evidence type="ECO:0000313" key="2">
    <source>
        <dbReference type="Proteomes" id="UP001056120"/>
    </source>
</evidence>